<dbReference type="Proteomes" id="UP000238479">
    <property type="component" value="Chromosome 7"/>
</dbReference>
<keyword evidence="3" id="KW-0539">Nucleus</keyword>
<dbReference type="PROSITE" id="PS50005">
    <property type="entry name" value="TPR"/>
    <property type="match status" value="1"/>
</dbReference>
<dbReference type="Gene3D" id="1.25.40.1040">
    <property type="match status" value="1"/>
</dbReference>
<dbReference type="InterPro" id="IPR008847">
    <property type="entry name" value="Suf"/>
</dbReference>
<evidence type="ECO:0000313" key="8">
    <source>
        <dbReference type="Proteomes" id="UP000238479"/>
    </source>
</evidence>
<evidence type="ECO:0000313" key="7">
    <source>
        <dbReference type="EMBL" id="PRQ19518.1"/>
    </source>
</evidence>
<dbReference type="EMBL" id="PDCK01000045">
    <property type="protein sequence ID" value="PRQ19518.1"/>
    <property type="molecule type" value="Genomic_DNA"/>
</dbReference>
<dbReference type="InterPro" id="IPR019734">
    <property type="entry name" value="TPR_rpt"/>
</dbReference>
<organism evidence="7 8">
    <name type="scientific">Rosa chinensis</name>
    <name type="common">China rose</name>
    <dbReference type="NCBI Taxonomy" id="74649"/>
    <lineage>
        <taxon>Eukaryota</taxon>
        <taxon>Viridiplantae</taxon>
        <taxon>Streptophyta</taxon>
        <taxon>Embryophyta</taxon>
        <taxon>Tracheophyta</taxon>
        <taxon>Spermatophyta</taxon>
        <taxon>Magnoliopsida</taxon>
        <taxon>eudicotyledons</taxon>
        <taxon>Gunneridae</taxon>
        <taxon>Pentapetalae</taxon>
        <taxon>rosids</taxon>
        <taxon>fabids</taxon>
        <taxon>Rosales</taxon>
        <taxon>Rosaceae</taxon>
        <taxon>Rosoideae</taxon>
        <taxon>Rosoideae incertae sedis</taxon>
        <taxon>Rosa</taxon>
    </lineage>
</organism>
<comment type="subcellular location">
    <subcellularLocation>
        <location evidence="1">Nucleus</location>
    </subcellularLocation>
</comment>
<evidence type="ECO:0000256" key="2">
    <source>
        <dbReference type="ARBA" id="ARBA00022737"/>
    </source>
</evidence>
<dbReference type="SUPFAM" id="SSF48452">
    <property type="entry name" value="TPR-like"/>
    <property type="match status" value="1"/>
</dbReference>
<comment type="caution">
    <text evidence="7">The sequence shown here is derived from an EMBL/GenBank/DDBJ whole genome shotgun (WGS) entry which is preliminary data.</text>
</comment>
<dbReference type="PANTHER" id="PTHR19980">
    <property type="entry name" value="RNA CLEAVAGE STIMULATION FACTOR"/>
    <property type="match status" value="1"/>
</dbReference>
<evidence type="ECO:0000256" key="5">
    <source>
        <dbReference type="SAM" id="MobiDB-lite"/>
    </source>
</evidence>
<keyword evidence="8" id="KW-1185">Reference proteome</keyword>
<dbReference type="GO" id="GO:0005634">
    <property type="term" value="C:nucleus"/>
    <property type="evidence" value="ECO:0007669"/>
    <property type="project" value="UniProtKB-SubCell"/>
</dbReference>
<dbReference type="InterPro" id="IPR045243">
    <property type="entry name" value="Rna14-like"/>
</dbReference>
<dbReference type="Gramene" id="PRQ19518">
    <property type="protein sequence ID" value="PRQ19518"/>
    <property type="gene ID" value="RchiOBHm_Chr7g0218051"/>
</dbReference>
<dbReference type="GO" id="GO:0003729">
    <property type="term" value="F:mRNA binding"/>
    <property type="evidence" value="ECO:0007669"/>
    <property type="project" value="TreeGrafter"/>
</dbReference>
<protein>
    <submittedName>
        <fullName evidence="7">Putative suppressor of forked, tetratricopeptide-like helical domain-containing protein</fullName>
    </submittedName>
</protein>
<feature type="compositionally biased region" description="Low complexity" evidence="5">
    <location>
        <begin position="737"/>
        <end position="748"/>
    </location>
</feature>
<dbReference type="FunFam" id="1.25.40.1040:FF:000005">
    <property type="entry name" value="Cleavage stimulation factor subunit 77"/>
    <property type="match status" value="1"/>
</dbReference>
<dbReference type="AlphaFoldDB" id="A0A2P6PC72"/>
<dbReference type="OMA" id="CFRGPFV"/>
<keyword evidence="2" id="KW-0677">Repeat</keyword>
<reference evidence="7 8" key="1">
    <citation type="journal article" date="2018" name="Nat. Genet.">
        <title>The Rosa genome provides new insights in the design of modern roses.</title>
        <authorList>
            <person name="Bendahmane M."/>
        </authorList>
    </citation>
    <scope>NUCLEOTIDE SEQUENCE [LARGE SCALE GENOMIC DNA]</scope>
    <source>
        <strain evidence="8">cv. Old Blush</strain>
    </source>
</reference>
<proteinExistence type="predicted"/>
<dbReference type="SMART" id="SM00386">
    <property type="entry name" value="HAT"/>
    <property type="match status" value="8"/>
</dbReference>
<evidence type="ECO:0000259" key="6">
    <source>
        <dbReference type="Pfam" id="PF05843"/>
    </source>
</evidence>
<feature type="region of interest" description="Disordered" evidence="5">
    <location>
        <begin position="660"/>
        <end position="768"/>
    </location>
</feature>
<feature type="repeat" description="TPR" evidence="4">
    <location>
        <begin position="280"/>
        <end position="313"/>
    </location>
</feature>
<sequence>MEIEKRADDPGSKAMEDKYNVEATENQANEALRLPITEAAPIYEQILTVFPTAAKYWKQYVEAQIAVNNDDATKQIFSRCLLICLQVPLWRCYIRFIRKVNDKKGVEGQEETRKAFDFMLSYVGADIASGPVWMEYIAFLKSLQAVSTQEESQRMTAVRKAYQRAIVTPTHHIEQLWKDYENFENSVSRHLAKGLLSEYQPKFNSARAVYRERKKYVDEIDLNMLAVPPTGSYKEELQWMAWKKLLGFEKGNPQRIDNGSSNKRIIFTYEQCLMYLYHYPDIWYDYAMWHAKSGSIDAAIKVFQRALKALPDSDMLRYAYAELEESRGAIQPTKKIHENLLGDGVNTTALAHIQFIRFLRRTEGVEAARKYFLDARKSPNCTYHVYVAYAMVALCLDKDPKMAHNVFEAGLKQFMHEPVYILEYADFLTRLNDDRNIRALFERALSSLPPEKSVEVWKQFAKFEQTFGDLASMLKVEQRKKEALSTTDEEGPSSLESSLQEVVSRYSFMDLWPCSTKDLDHLARQEWLAKNINKKVEKSTMLSGPDFADKGSTGLISNSSVSAKVVYPDTNQMVIYDPRQKPGVGNFQTTTVAGVLAASSTLSNPVVAAVGGQTSAFDEILKVTPPALVAFLANLPIIEGPTPDVDVVLSICLQSDIPTPQPAKSGTAPMQFPSVPAPSSTSDLSVSSKSHPIPSGSSFKPTRGKRKNIDRKYDDETTVQSQPLPTDAFRIRQIQKASRSASASRTASQTGSVSYGSAISGDLSGSTG</sequence>
<gene>
    <name evidence="7" type="ORF">RchiOBHm_Chr7g0218051</name>
</gene>
<evidence type="ECO:0000256" key="3">
    <source>
        <dbReference type="ARBA" id="ARBA00023242"/>
    </source>
</evidence>
<dbReference type="PANTHER" id="PTHR19980:SF0">
    <property type="entry name" value="CLEAVAGE STIMULATION FACTOR SUBUNIT 3"/>
    <property type="match status" value="1"/>
</dbReference>
<feature type="domain" description="Suppressor of forked" evidence="6">
    <location>
        <begin position="16"/>
        <end position="519"/>
    </location>
</feature>
<evidence type="ECO:0000256" key="4">
    <source>
        <dbReference type="PROSITE-ProRule" id="PRU00339"/>
    </source>
</evidence>
<evidence type="ECO:0000256" key="1">
    <source>
        <dbReference type="ARBA" id="ARBA00004123"/>
    </source>
</evidence>
<name>A0A2P6PC72_ROSCH</name>
<accession>A0A2P6PC72</accession>
<keyword evidence="4" id="KW-0802">TPR repeat</keyword>
<dbReference type="InterPro" id="IPR003107">
    <property type="entry name" value="HAT"/>
</dbReference>
<feature type="compositionally biased region" description="Polar residues" evidence="5">
    <location>
        <begin position="749"/>
        <end position="768"/>
    </location>
</feature>
<dbReference type="Pfam" id="PF05843">
    <property type="entry name" value="Suf"/>
    <property type="match status" value="1"/>
</dbReference>
<feature type="compositionally biased region" description="Low complexity" evidence="5">
    <location>
        <begin position="679"/>
        <end position="698"/>
    </location>
</feature>
<dbReference type="STRING" id="74649.A0A2P6PC72"/>
<dbReference type="InterPro" id="IPR011990">
    <property type="entry name" value="TPR-like_helical_dom_sf"/>
</dbReference>
<dbReference type="GO" id="GO:0031124">
    <property type="term" value="P:mRNA 3'-end processing"/>
    <property type="evidence" value="ECO:0007669"/>
    <property type="project" value="InterPro"/>
</dbReference>